<dbReference type="AlphaFoldDB" id="A0A815FFJ5"/>
<evidence type="ECO:0000256" key="1">
    <source>
        <dbReference type="SAM" id="MobiDB-lite"/>
    </source>
</evidence>
<evidence type="ECO:0000313" key="3">
    <source>
        <dbReference type="EMBL" id="CAF3812914.1"/>
    </source>
</evidence>
<dbReference type="Proteomes" id="UP000663855">
    <property type="component" value="Unassembled WGS sequence"/>
</dbReference>
<feature type="compositionally biased region" description="Polar residues" evidence="1">
    <location>
        <begin position="319"/>
        <end position="329"/>
    </location>
</feature>
<comment type="caution">
    <text evidence="2">The sequence shown here is derived from an EMBL/GenBank/DDBJ whole genome shotgun (WGS) entry which is preliminary data.</text>
</comment>
<accession>A0A815FFJ5</accession>
<name>A0A815FFJ5_9BILA</name>
<evidence type="ECO:0000313" key="4">
    <source>
        <dbReference type="Proteomes" id="UP000663855"/>
    </source>
</evidence>
<organism evidence="2 4">
    <name type="scientific">Rotaria magnacalcarata</name>
    <dbReference type="NCBI Taxonomy" id="392030"/>
    <lineage>
        <taxon>Eukaryota</taxon>
        <taxon>Metazoa</taxon>
        <taxon>Spiralia</taxon>
        <taxon>Gnathifera</taxon>
        <taxon>Rotifera</taxon>
        <taxon>Eurotatoria</taxon>
        <taxon>Bdelloidea</taxon>
        <taxon>Philodinida</taxon>
        <taxon>Philodinidae</taxon>
        <taxon>Rotaria</taxon>
    </lineage>
</organism>
<protein>
    <submittedName>
        <fullName evidence="2">Uncharacterized protein</fullName>
    </submittedName>
</protein>
<evidence type="ECO:0000313" key="2">
    <source>
        <dbReference type="EMBL" id="CAF1328586.1"/>
    </source>
</evidence>
<sequence>MSDTICNYNKIHGVFNRREIRMLAQALALPEARIDDRLNKLDTGETIQTTALLDLIEKGVFIIDFNYMYNTHCGRYNSVVFVKALQLVDSHLFSFNEILKARLAFNIYEMNVSSNDKKNFELILQSIKFCDCHISILKLERRLLHYGLSSSRILHLSEYFDLLLICRRDNNNNSSKSFSIKTIDVADPKPIDQQMMEELNKNYLRDERNWFFQERFNKQKITENPVWPAKIAHQYQTNLAAIRKAQIQRALSASISSLKLSRAGSSCSSRSRITSSSLRQSVPVSFCSSASFTTRVSPSRTCSRSQSNQSVREEIETIPSDTKSNEIKPNNISNRIKQLECDSAFLTIKYALYREDYMNELLPDGYTKPLIIPKPIERRLKKSRSSVHWTRRANFT</sequence>
<dbReference type="Proteomes" id="UP000681967">
    <property type="component" value="Unassembled WGS sequence"/>
</dbReference>
<dbReference type="EMBL" id="CAJNOV010008613">
    <property type="protein sequence ID" value="CAF1328586.1"/>
    <property type="molecule type" value="Genomic_DNA"/>
</dbReference>
<feature type="compositionally biased region" description="Polar residues" evidence="1">
    <location>
        <begin position="300"/>
        <end position="310"/>
    </location>
</feature>
<reference evidence="2" key="1">
    <citation type="submission" date="2021-02" db="EMBL/GenBank/DDBJ databases">
        <authorList>
            <person name="Nowell W R."/>
        </authorList>
    </citation>
    <scope>NUCLEOTIDE SEQUENCE</scope>
</reference>
<proteinExistence type="predicted"/>
<gene>
    <name evidence="3" type="ORF">BYL167_LOCUS3642</name>
    <name evidence="2" type="ORF">CJN711_LOCUS18306</name>
</gene>
<feature type="region of interest" description="Disordered" evidence="1">
    <location>
        <begin position="300"/>
        <end position="329"/>
    </location>
</feature>
<dbReference type="EMBL" id="CAJOBH010000717">
    <property type="protein sequence ID" value="CAF3812914.1"/>
    <property type="molecule type" value="Genomic_DNA"/>
</dbReference>